<evidence type="ECO:0000256" key="1">
    <source>
        <dbReference type="SAM" id="Phobius"/>
    </source>
</evidence>
<name>A0A9D1PFX4_9FIRM</name>
<reference evidence="2" key="1">
    <citation type="journal article" date="2021" name="PeerJ">
        <title>Extensive microbial diversity within the chicken gut microbiome revealed by metagenomics and culture.</title>
        <authorList>
            <person name="Gilroy R."/>
            <person name="Ravi A."/>
            <person name="Getino M."/>
            <person name="Pursley I."/>
            <person name="Horton D.L."/>
            <person name="Alikhan N.F."/>
            <person name="Baker D."/>
            <person name="Gharbi K."/>
            <person name="Hall N."/>
            <person name="Watson M."/>
            <person name="Adriaenssens E.M."/>
            <person name="Foster-Nyarko E."/>
            <person name="Jarju S."/>
            <person name="Secka A."/>
            <person name="Antonio M."/>
            <person name="Oren A."/>
            <person name="Chaudhuri R.R."/>
            <person name="La Ragione R."/>
            <person name="Hildebrand F."/>
            <person name="Pallen M.J."/>
        </authorList>
    </citation>
    <scope>NUCLEOTIDE SEQUENCE</scope>
    <source>
        <strain evidence="2">CHK193-4272</strain>
    </source>
</reference>
<organism evidence="2 3">
    <name type="scientific">Candidatus Butyricicoccus avistercoris</name>
    <dbReference type="NCBI Taxonomy" id="2838518"/>
    <lineage>
        <taxon>Bacteria</taxon>
        <taxon>Bacillati</taxon>
        <taxon>Bacillota</taxon>
        <taxon>Clostridia</taxon>
        <taxon>Eubacteriales</taxon>
        <taxon>Butyricicoccaceae</taxon>
        <taxon>Butyricicoccus</taxon>
    </lineage>
</organism>
<feature type="transmembrane region" description="Helical" evidence="1">
    <location>
        <begin position="209"/>
        <end position="227"/>
    </location>
</feature>
<sequence>MRTTKRRFEIFSFFDVDGIEKHLEKMAQKGWLISKMDMFGWVYKKIEPQKLKFNVCYYPNASEFDPEPSDKQKDFYEFCEHTGWKIACQSAQMQVFYNENLQAVPIETDAQTTVETIHNTAKKNFLPSYFILLGLGLVQEFILISRFLNEPVELFSNSIYVLAGFLWFLVSIVYLAEIIGYFRWHSKAVKLAEDGEFLPPKGKTKLQKTMSYVVFAFLAFWLISAIFDEDKFLSYGAISIFISMMLLFVFINGIKQVLKDNKVKRNTNRAITLALCFILSFAITALFAAISIKLASNSNIDEKNNYIDKVPLVVSDLIDVNSDDYIAERTKSKSVFLEQLETWQYAKNEYEDLPYMRYEITFVKFKQLYNTCKNAMVNQKYKTYQKIDEKPWSANEAYQLFYDDGTNRNEYILCYNDKIIEIYFEWNPTEQQKQIVYQKIG</sequence>
<feature type="transmembrane region" description="Helical" evidence="1">
    <location>
        <begin position="271"/>
        <end position="292"/>
    </location>
</feature>
<keyword evidence="1" id="KW-1133">Transmembrane helix</keyword>
<dbReference type="Proteomes" id="UP000886808">
    <property type="component" value="Unassembled WGS sequence"/>
</dbReference>
<dbReference type="EMBL" id="DXIE01000004">
    <property type="protein sequence ID" value="HIV61324.1"/>
    <property type="molecule type" value="Genomic_DNA"/>
</dbReference>
<accession>A0A9D1PFX4</accession>
<feature type="transmembrane region" description="Helical" evidence="1">
    <location>
        <begin position="160"/>
        <end position="182"/>
    </location>
</feature>
<comment type="caution">
    <text evidence="2">The sequence shown here is derived from an EMBL/GenBank/DDBJ whole genome shotgun (WGS) entry which is preliminary data.</text>
</comment>
<keyword evidence="1" id="KW-0812">Transmembrane</keyword>
<dbReference type="AlphaFoldDB" id="A0A9D1PFX4"/>
<proteinExistence type="predicted"/>
<dbReference type="Pfam" id="PF11193">
    <property type="entry name" value="DUF2812"/>
    <property type="match status" value="1"/>
</dbReference>
<feature type="transmembrane region" description="Helical" evidence="1">
    <location>
        <begin position="233"/>
        <end position="251"/>
    </location>
</feature>
<protein>
    <submittedName>
        <fullName evidence="2">DUF2812 domain-containing protein</fullName>
    </submittedName>
</protein>
<evidence type="ECO:0000313" key="3">
    <source>
        <dbReference type="Proteomes" id="UP000886808"/>
    </source>
</evidence>
<feature type="transmembrane region" description="Helical" evidence="1">
    <location>
        <begin position="129"/>
        <end position="148"/>
    </location>
</feature>
<reference evidence="2" key="2">
    <citation type="submission" date="2021-04" db="EMBL/GenBank/DDBJ databases">
        <authorList>
            <person name="Gilroy R."/>
        </authorList>
    </citation>
    <scope>NUCLEOTIDE SEQUENCE</scope>
    <source>
        <strain evidence="2">CHK193-4272</strain>
    </source>
</reference>
<dbReference type="InterPro" id="IPR021359">
    <property type="entry name" value="DUF2812"/>
</dbReference>
<keyword evidence="1" id="KW-0472">Membrane</keyword>
<evidence type="ECO:0000313" key="2">
    <source>
        <dbReference type="EMBL" id="HIV61324.1"/>
    </source>
</evidence>
<gene>
    <name evidence="2" type="ORF">H9746_00490</name>
</gene>